<dbReference type="GO" id="GO:0006749">
    <property type="term" value="P:glutathione metabolic process"/>
    <property type="evidence" value="ECO:0007669"/>
    <property type="project" value="TreeGrafter"/>
</dbReference>
<comment type="subunit">
    <text evidence="1">Homodimer.</text>
</comment>
<feature type="domain" description="GST N-terminal" evidence="2">
    <location>
        <begin position="1"/>
        <end position="83"/>
    </location>
</feature>
<dbReference type="AlphaFoldDB" id="A0A9P0GCJ0"/>
<dbReference type="CDD" id="cd03045">
    <property type="entry name" value="GST_N_Delta_Epsilon"/>
    <property type="match status" value="1"/>
</dbReference>
<dbReference type="SFLD" id="SFLDS00019">
    <property type="entry name" value="Glutathione_Transferase_(cytos"/>
    <property type="match status" value="1"/>
</dbReference>
<evidence type="ECO:0000256" key="1">
    <source>
        <dbReference type="ARBA" id="ARBA00011738"/>
    </source>
</evidence>
<gene>
    <name evidence="4" type="ORF">PSYICH_LOCUS8754</name>
</gene>
<name>A0A9P0GCJ0_9CUCU</name>
<evidence type="ECO:0000313" key="5">
    <source>
        <dbReference type="Proteomes" id="UP001153636"/>
    </source>
</evidence>
<dbReference type="InterPro" id="IPR036249">
    <property type="entry name" value="Thioredoxin-like_sf"/>
</dbReference>
<protein>
    <recommendedName>
        <fullName evidence="6">Glutathione S-transferase</fullName>
    </recommendedName>
</protein>
<keyword evidence="5" id="KW-1185">Reference proteome</keyword>
<dbReference type="Gene3D" id="1.20.1050.10">
    <property type="match status" value="1"/>
</dbReference>
<dbReference type="PANTHER" id="PTHR43969">
    <property type="entry name" value="GLUTATHIONE S TRANSFERASE D10, ISOFORM A-RELATED"/>
    <property type="match status" value="1"/>
</dbReference>
<feature type="domain" description="GST C-terminal" evidence="3">
    <location>
        <begin position="89"/>
        <end position="216"/>
    </location>
</feature>
<proteinExistence type="predicted"/>
<dbReference type="OrthoDB" id="2309723at2759"/>
<reference evidence="4" key="1">
    <citation type="submission" date="2022-01" db="EMBL/GenBank/DDBJ databases">
        <authorList>
            <person name="King R."/>
        </authorList>
    </citation>
    <scope>NUCLEOTIDE SEQUENCE</scope>
</reference>
<dbReference type="FunFam" id="3.40.30.10:FF:000034">
    <property type="entry name" value="glutathione S-transferase 1"/>
    <property type="match status" value="1"/>
</dbReference>
<dbReference type="GO" id="GO:0004364">
    <property type="term" value="F:glutathione transferase activity"/>
    <property type="evidence" value="ECO:0007669"/>
    <property type="project" value="TreeGrafter"/>
</dbReference>
<dbReference type="Proteomes" id="UP001153636">
    <property type="component" value="Chromosome 3"/>
</dbReference>
<dbReference type="Pfam" id="PF13417">
    <property type="entry name" value="GST_N_3"/>
    <property type="match status" value="1"/>
</dbReference>
<evidence type="ECO:0000259" key="3">
    <source>
        <dbReference type="PROSITE" id="PS50405"/>
    </source>
</evidence>
<evidence type="ECO:0000259" key="2">
    <source>
        <dbReference type="PROSITE" id="PS50404"/>
    </source>
</evidence>
<dbReference type="CDD" id="cd03177">
    <property type="entry name" value="GST_C_Delta_Epsilon"/>
    <property type="match status" value="1"/>
</dbReference>
<sequence>MTPKLYKTDLSPPVRAVLLCAKHIGLDLELIDIDLVAKAEQYQPHFLKINPQHTVPVLDDDGFILVDSHAIMVYLVQKYAKNSAILPQNIQKAAIVNHRLHFDTGTLFARGLNISKLIIREGVKDVPQKYIDGLEEAFGIVEKFLEQNSWIAGDEMTIADFSIATSLTTWSYFLPITEEKYPRISKWLKKLEALPYFQEINPKGINDYINLIKSVLNK</sequence>
<dbReference type="Pfam" id="PF00043">
    <property type="entry name" value="GST_C"/>
    <property type="match status" value="1"/>
</dbReference>
<dbReference type="FunFam" id="1.20.1050.10:FF:000007">
    <property type="entry name" value="Glutathione S-transferase 1-1"/>
    <property type="match status" value="1"/>
</dbReference>
<dbReference type="PROSITE" id="PS50404">
    <property type="entry name" value="GST_NTER"/>
    <property type="match status" value="1"/>
</dbReference>
<evidence type="ECO:0000313" key="4">
    <source>
        <dbReference type="EMBL" id="CAH1108333.1"/>
    </source>
</evidence>
<dbReference type="SUPFAM" id="SSF47616">
    <property type="entry name" value="GST C-terminal domain-like"/>
    <property type="match status" value="1"/>
</dbReference>
<dbReference type="Gene3D" id="3.40.30.10">
    <property type="entry name" value="Glutaredoxin"/>
    <property type="match status" value="1"/>
</dbReference>
<dbReference type="InterPro" id="IPR036282">
    <property type="entry name" value="Glutathione-S-Trfase_C_sf"/>
</dbReference>
<dbReference type="InterPro" id="IPR004046">
    <property type="entry name" value="GST_C"/>
</dbReference>
<dbReference type="InterPro" id="IPR004045">
    <property type="entry name" value="Glutathione_S-Trfase_N"/>
</dbReference>
<dbReference type="InterPro" id="IPR010987">
    <property type="entry name" value="Glutathione-S-Trfase_C-like"/>
</dbReference>
<dbReference type="EMBL" id="OV651815">
    <property type="protein sequence ID" value="CAH1108333.1"/>
    <property type="molecule type" value="Genomic_DNA"/>
</dbReference>
<dbReference type="SFLD" id="SFLDG01153">
    <property type="entry name" value="Main.4:_Theta-like"/>
    <property type="match status" value="1"/>
</dbReference>
<dbReference type="PROSITE" id="PS50405">
    <property type="entry name" value="GST_CTER"/>
    <property type="match status" value="1"/>
</dbReference>
<dbReference type="PANTHER" id="PTHR43969:SF9">
    <property type="entry name" value="GLUTATHIONE S TRANSFERASE D10, ISOFORM A-RELATED"/>
    <property type="match status" value="1"/>
</dbReference>
<accession>A0A9P0GCJ0</accession>
<organism evidence="4 5">
    <name type="scientific">Psylliodes chrysocephalus</name>
    <dbReference type="NCBI Taxonomy" id="3402493"/>
    <lineage>
        <taxon>Eukaryota</taxon>
        <taxon>Metazoa</taxon>
        <taxon>Ecdysozoa</taxon>
        <taxon>Arthropoda</taxon>
        <taxon>Hexapoda</taxon>
        <taxon>Insecta</taxon>
        <taxon>Pterygota</taxon>
        <taxon>Neoptera</taxon>
        <taxon>Endopterygota</taxon>
        <taxon>Coleoptera</taxon>
        <taxon>Polyphaga</taxon>
        <taxon>Cucujiformia</taxon>
        <taxon>Chrysomeloidea</taxon>
        <taxon>Chrysomelidae</taxon>
        <taxon>Galerucinae</taxon>
        <taxon>Alticini</taxon>
        <taxon>Psylliodes</taxon>
    </lineage>
</organism>
<evidence type="ECO:0008006" key="6">
    <source>
        <dbReference type="Google" id="ProtNLM"/>
    </source>
</evidence>
<dbReference type="SFLD" id="SFLDG00358">
    <property type="entry name" value="Main_(cytGST)"/>
    <property type="match status" value="1"/>
</dbReference>
<dbReference type="InterPro" id="IPR040079">
    <property type="entry name" value="Glutathione_S-Trfase"/>
</dbReference>
<dbReference type="SUPFAM" id="SSF52833">
    <property type="entry name" value="Thioredoxin-like"/>
    <property type="match status" value="1"/>
</dbReference>